<gene>
    <name evidence="3" type="ORF">ECRASSUSDP1_LOCUS18734</name>
</gene>
<accession>A0AAD1XS92</accession>
<dbReference type="PROSITE" id="PS50908">
    <property type="entry name" value="RWD"/>
    <property type="match status" value="1"/>
</dbReference>
<keyword evidence="4" id="KW-1185">Reference proteome</keyword>
<dbReference type="EMBL" id="CAMPGE010018984">
    <property type="protein sequence ID" value="CAI2377350.1"/>
    <property type="molecule type" value="Genomic_DNA"/>
</dbReference>
<dbReference type="Pfam" id="PF05773">
    <property type="entry name" value="RWD"/>
    <property type="match status" value="1"/>
</dbReference>
<dbReference type="GO" id="GO:0010468">
    <property type="term" value="P:regulation of gene expression"/>
    <property type="evidence" value="ECO:0007669"/>
    <property type="project" value="UniProtKB-ARBA"/>
</dbReference>
<dbReference type="SMART" id="SM00591">
    <property type="entry name" value="RWD"/>
    <property type="match status" value="1"/>
</dbReference>
<feature type="region of interest" description="Disordered" evidence="1">
    <location>
        <begin position="207"/>
        <end position="254"/>
    </location>
</feature>
<dbReference type="Gene3D" id="3.10.110.10">
    <property type="entry name" value="Ubiquitin Conjugating Enzyme"/>
    <property type="match status" value="1"/>
</dbReference>
<dbReference type="GO" id="GO:0033554">
    <property type="term" value="P:cellular response to stress"/>
    <property type="evidence" value="ECO:0007669"/>
    <property type="project" value="UniProtKB-ARBA"/>
</dbReference>
<dbReference type="Proteomes" id="UP001295684">
    <property type="component" value="Unassembled WGS sequence"/>
</dbReference>
<dbReference type="FunFam" id="3.10.110.10:FF:000050">
    <property type="entry name" value="eIF-2-alpha kinase GCN2"/>
    <property type="match status" value="1"/>
</dbReference>
<dbReference type="SUPFAM" id="SSF54495">
    <property type="entry name" value="UBC-like"/>
    <property type="match status" value="1"/>
</dbReference>
<dbReference type="InterPro" id="IPR040213">
    <property type="entry name" value="GIR2-like"/>
</dbReference>
<feature type="domain" description="RWD" evidence="2">
    <location>
        <begin position="9"/>
        <end position="116"/>
    </location>
</feature>
<evidence type="ECO:0000256" key="1">
    <source>
        <dbReference type="SAM" id="MobiDB-lite"/>
    </source>
</evidence>
<feature type="compositionally biased region" description="Acidic residues" evidence="1">
    <location>
        <begin position="210"/>
        <end position="254"/>
    </location>
</feature>
<dbReference type="GO" id="GO:0009893">
    <property type="term" value="P:positive regulation of metabolic process"/>
    <property type="evidence" value="ECO:0007669"/>
    <property type="project" value="UniProtKB-ARBA"/>
</dbReference>
<protein>
    <recommendedName>
        <fullName evidence="2">RWD domain-containing protein</fullName>
    </recommendedName>
</protein>
<evidence type="ECO:0000259" key="2">
    <source>
        <dbReference type="PROSITE" id="PS50908"/>
    </source>
</evidence>
<dbReference type="CDD" id="cd23823">
    <property type="entry name" value="RWD_GCN2"/>
    <property type="match status" value="1"/>
</dbReference>
<proteinExistence type="predicted"/>
<name>A0AAD1XS92_EUPCR</name>
<sequence>MNCQEEQFLEIEALESIFVDEFELINEQPVTYEIIINADRNEEEDNYIVVKLKVEYPEDYPNVMPKFQFKNLSPVHLNIADFNKCHTMFKDMAEEMLGEQMIFELIENVREFLISKNDVFVEAKLKEIEEQKIKEENMGKKFIAEKKLDYEPVNKDSFSKWLATFTKERDALKAEEMKSRSKEQLERDSRKSGKAYFLEKQVIAGSGINFEDEEDMDVQEEIEEEKDEAEDEDMEKYFDDDVFDDEDIDDVELD</sequence>
<reference evidence="3" key="1">
    <citation type="submission" date="2023-07" db="EMBL/GenBank/DDBJ databases">
        <authorList>
            <consortium name="AG Swart"/>
            <person name="Singh M."/>
            <person name="Singh A."/>
            <person name="Seah K."/>
            <person name="Emmerich C."/>
        </authorList>
    </citation>
    <scope>NUCLEOTIDE SEQUENCE</scope>
    <source>
        <strain evidence="3">DP1</strain>
    </source>
</reference>
<dbReference type="PANTHER" id="PTHR12292">
    <property type="entry name" value="RWD DOMAIN-CONTAINING PROTEIN"/>
    <property type="match status" value="1"/>
</dbReference>
<dbReference type="InterPro" id="IPR006575">
    <property type="entry name" value="RWD_dom"/>
</dbReference>
<evidence type="ECO:0000313" key="3">
    <source>
        <dbReference type="EMBL" id="CAI2377350.1"/>
    </source>
</evidence>
<dbReference type="AlphaFoldDB" id="A0AAD1XS92"/>
<organism evidence="3 4">
    <name type="scientific">Euplotes crassus</name>
    <dbReference type="NCBI Taxonomy" id="5936"/>
    <lineage>
        <taxon>Eukaryota</taxon>
        <taxon>Sar</taxon>
        <taxon>Alveolata</taxon>
        <taxon>Ciliophora</taxon>
        <taxon>Intramacronucleata</taxon>
        <taxon>Spirotrichea</taxon>
        <taxon>Hypotrichia</taxon>
        <taxon>Euplotida</taxon>
        <taxon>Euplotidae</taxon>
        <taxon>Moneuplotes</taxon>
    </lineage>
</organism>
<dbReference type="GO" id="GO:0051246">
    <property type="term" value="P:regulation of protein metabolic process"/>
    <property type="evidence" value="ECO:0007669"/>
    <property type="project" value="UniProtKB-ARBA"/>
</dbReference>
<comment type="caution">
    <text evidence="3">The sequence shown here is derived from an EMBL/GenBank/DDBJ whole genome shotgun (WGS) entry which is preliminary data.</text>
</comment>
<evidence type="ECO:0000313" key="4">
    <source>
        <dbReference type="Proteomes" id="UP001295684"/>
    </source>
</evidence>
<dbReference type="InterPro" id="IPR016135">
    <property type="entry name" value="UBQ-conjugating_enzyme/RWD"/>
</dbReference>